<name>A0A7C8JRK8_ORBOL</name>
<dbReference type="EMBL" id="WIQZ01000028">
    <property type="protein sequence ID" value="KAF3136682.1"/>
    <property type="molecule type" value="Genomic_DNA"/>
</dbReference>
<accession>A0A7C8JRK8</accession>
<gene>
    <name evidence="2" type="ORF">TWF703_005396</name>
</gene>
<proteinExistence type="predicted"/>
<comment type="caution">
    <text evidence="2">The sequence shown here is derived from an EMBL/GenBank/DDBJ whole genome shotgun (WGS) entry which is preliminary data.</text>
</comment>
<evidence type="ECO:0000256" key="1">
    <source>
        <dbReference type="SAM" id="MobiDB-lite"/>
    </source>
</evidence>
<evidence type="ECO:0000313" key="2">
    <source>
        <dbReference type="EMBL" id="KAF3136682.1"/>
    </source>
</evidence>
<sequence>MEISQELQKRIQKPLSFSFSNHIHSSSHLSSSTTAAGERGASQMPYNLSRWASYPRLSEPSPALITFLKHIKDSKNTVFSSSEARNLLTTGISSASVSQQLSISFSSIPEDASIKEKSSQISKQTDSINSLKMSTQKSSNGLGTSVSPASSDETFQTAKSEEQGTIDSPARETKSSNSSKESTPTSDATSDATEKPKSSQQVEILQVTAFVDKLPATSLEGAEPVPAILGSKHSSHHSLGTIFHSKGERSGPPVPPKPSQYVPTSHKADEENQKQPAIQELVQVHQPAESRPPTMLIFKVLGTRTNPNTRECEYHILYNWSGSNPRFPNGPVVEEVFTFEDLSMHRAVITRLRVWHSTHIGVSKDTRVEEMKYRMSPAEYTETNRYPWPPFDPRGWYRCLIWGNFGLDTDSE</sequence>
<evidence type="ECO:0000313" key="3">
    <source>
        <dbReference type="Proteomes" id="UP000480548"/>
    </source>
</evidence>
<dbReference type="Proteomes" id="UP000480548">
    <property type="component" value="Unassembled WGS sequence"/>
</dbReference>
<reference evidence="2 3" key="1">
    <citation type="submission" date="2019-06" db="EMBL/GenBank/DDBJ databases">
        <authorList>
            <person name="Palmer J.M."/>
        </authorList>
    </citation>
    <scope>NUCLEOTIDE SEQUENCE [LARGE SCALE GENOMIC DNA]</scope>
    <source>
        <strain evidence="2 3">TWF703</strain>
    </source>
</reference>
<feature type="region of interest" description="Disordered" evidence="1">
    <location>
        <begin position="112"/>
        <end position="200"/>
    </location>
</feature>
<feature type="region of interest" description="Disordered" evidence="1">
    <location>
        <begin position="228"/>
        <end position="273"/>
    </location>
</feature>
<protein>
    <submittedName>
        <fullName evidence="2">Uncharacterized protein</fullName>
    </submittedName>
</protein>
<feature type="compositionally biased region" description="Low complexity" evidence="1">
    <location>
        <begin position="175"/>
        <end position="191"/>
    </location>
</feature>
<dbReference type="AlphaFoldDB" id="A0A7C8JRK8"/>
<feature type="compositionally biased region" description="Polar residues" evidence="1">
    <location>
        <begin position="125"/>
        <end position="166"/>
    </location>
</feature>
<organism evidence="2 3">
    <name type="scientific">Orbilia oligospora</name>
    <name type="common">Nematode-trapping fungus</name>
    <name type="synonym">Arthrobotrys oligospora</name>
    <dbReference type="NCBI Taxonomy" id="2813651"/>
    <lineage>
        <taxon>Eukaryota</taxon>
        <taxon>Fungi</taxon>
        <taxon>Dikarya</taxon>
        <taxon>Ascomycota</taxon>
        <taxon>Pezizomycotina</taxon>
        <taxon>Orbiliomycetes</taxon>
        <taxon>Orbiliales</taxon>
        <taxon>Orbiliaceae</taxon>
        <taxon>Orbilia</taxon>
    </lineage>
</organism>